<feature type="compositionally biased region" description="Low complexity" evidence="1">
    <location>
        <begin position="14"/>
        <end position="26"/>
    </location>
</feature>
<reference evidence="2" key="1">
    <citation type="submission" date="2020-04" db="EMBL/GenBank/DDBJ databases">
        <authorList>
            <person name="Chiriac C."/>
            <person name="Salcher M."/>
            <person name="Ghai R."/>
            <person name="Kavagutti S V."/>
        </authorList>
    </citation>
    <scope>NUCLEOTIDE SEQUENCE</scope>
</reference>
<name>A0A6J5KQX4_9CAUD</name>
<organism evidence="2">
    <name type="scientific">uncultured Caudovirales phage</name>
    <dbReference type="NCBI Taxonomy" id="2100421"/>
    <lineage>
        <taxon>Viruses</taxon>
        <taxon>Duplodnaviria</taxon>
        <taxon>Heunggongvirae</taxon>
        <taxon>Uroviricota</taxon>
        <taxon>Caudoviricetes</taxon>
        <taxon>Peduoviridae</taxon>
        <taxon>Maltschvirus</taxon>
        <taxon>Maltschvirus maltsch</taxon>
    </lineage>
</organism>
<gene>
    <name evidence="2" type="ORF">UFOVP48_57</name>
</gene>
<evidence type="ECO:0000256" key="1">
    <source>
        <dbReference type="SAM" id="MobiDB-lite"/>
    </source>
</evidence>
<sequence length="632" mass="64387">MAYQYDEATGTYVSDGTDSTGSGTSDAMQGGFGDTSTTTAPDTTYDTTGGAARAGSGLAGTGSGLSGTGTDAAAAGVGSGNTVDVLGALNNLPSQIGNALVKRYTTNGGIDWAALAKDAAVAYAATLDRTPQKQGLQAAIPMMSMQRQQVNYNDPNRRPGSGGLNYFTNPSYYATGNAAAQSAAQTADNAQAAGLKAAYTPAAATTNPWVGKTPMAWAHPAAAAAPVASAPVAPLPVPTAQLATGGLASFAAGGANYLQGGTDGMADKLNTTIDDHQAAKLSHGEFVIPADVVSHLGNGNSDAGAQRLYDMMAKIRKARTGNPEQGKRIDPDKFMPGGLAKYAAGGAIAFDTGGVTPTPSTPVTPASTGTASTISDWAAPAVSNMISTGFAASNAPYQQYQGPLTAGPSDLQQQAFAGASDIASTGYTPSTFSTGTFGTAQANQYMNPYLQASLDPQLKELQRQSQINNTTNAGKLTQAGAYGGSRQAILEGEENRNLLDKSQGLISAGYNTAYNNAQNQFNAEQNRGLTAQQNTEQSRQFGAGNALDVNKNLENLGTTQRDITQQGMTADQAAFAAQRDNPLKMAQYQKDLLTGLPITTSNAGANTSAFSNAAGGVSDLAGLAKQLGITLP</sequence>
<dbReference type="EMBL" id="LR796172">
    <property type="protein sequence ID" value="CAB4123662.1"/>
    <property type="molecule type" value="Genomic_DNA"/>
</dbReference>
<feature type="region of interest" description="Disordered" evidence="1">
    <location>
        <begin position="1"/>
        <end position="51"/>
    </location>
</feature>
<proteinExistence type="predicted"/>
<feature type="compositionally biased region" description="Low complexity" evidence="1">
    <location>
        <begin position="34"/>
        <end position="51"/>
    </location>
</feature>
<protein>
    <submittedName>
        <fullName evidence="2">Uncharacterized protein</fullName>
    </submittedName>
</protein>
<evidence type="ECO:0000313" key="2">
    <source>
        <dbReference type="EMBL" id="CAB4123662.1"/>
    </source>
</evidence>
<accession>A0A6J5KQX4</accession>